<dbReference type="GO" id="GO:0003677">
    <property type="term" value="F:DNA binding"/>
    <property type="evidence" value="ECO:0007669"/>
    <property type="project" value="UniProtKB-KW"/>
</dbReference>
<evidence type="ECO:0000256" key="1">
    <source>
        <dbReference type="ARBA" id="ARBA00010641"/>
    </source>
</evidence>
<keyword evidence="2" id="KW-0805">Transcription regulation</keyword>
<evidence type="ECO:0000259" key="7">
    <source>
        <dbReference type="Pfam" id="PF08281"/>
    </source>
</evidence>
<sequence>MSSDERSQADGEPALQVWTAGDQAQWETFFEKSYEPLVAAGVWWGASHQDAEDAAEHALEEIRRRWHQIHNHAAYARRIVFNHLNGTKAKDRRGLRGLFGKHVYVSDGCDDRQLTAYEEKQWIVQLLRRLPPAQRAVMARIYDGWSGPEIARQLGMSEPAVRKNLQLARERLKRELERQRAQESGGPVRRFAPPGKETIR</sequence>
<evidence type="ECO:0000256" key="4">
    <source>
        <dbReference type="ARBA" id="ARBA00023125"/>
    </source>
</evidence>
<dbReference type="AlphaFoldDB" id="A0A919TKP3"/>
<gene>
    <name evidence="8" type="ORF">Asi03nite_30660</name>
</gene>
<dbReference type="EMBL" id="BOMW01000027">
    <property type="protein sequence ID" value="GIF05528.1"/>
    <property type="molecule type" value="Genomic_DNA"/>
</dbReference>
<comment type="caution">
    <text evidence="8">The sequence shown here is derived from an EMBL/GenBank/DDBJ whole genome shotgun (WGS) entry which is preliminary data.</text>
</comment>
<keyword evidence="9" id="KW-1185">Reference proteome</keyword>
<dbReference type="InterPro" id="IPR039425">
    <property type="entry name" value="RNA_pol_sigma-70-like"/>
</dbReference>
<keyword evidence="5" id="KW-0804">Transcription</keyword>
<dbReference type="Proteomes" id="UP000629619">
    <property type="component" value="Unassembled WGS sequence"/>
</dbReference>
<dbReference type="RefSeq" id="WP_203680320.1">
    <property type="nucleotide sequence ID" value="NZ_BOMW01000027.1"/>
</dbReference>
<dbReference type="Pfam" id="PF08281">
    <property type="entry name" value="Sigma70_r4_2"/>
    <property type="match status" value="1"/>
</dbReference>
<evidence type="ECO:0000256" key="3">
    <source>
        <dbReference type="ARBA" id="ARBA00023082"/>
    </source>
</evidence>
<dbReference type="InterPro" id="IPR036388">
    <property type="entry name" value="WH-like_DNA-bd_sf"/>
</dbReference>
<protein>
    <recommendedName>
        <fullName evidence="7">RNA polymerase sigma factor 70 region 4 type 2 domain-containing protein</fullName>
    </recommendedName>
</protein>
<organism evidence="8 9">
    <name type="scientific">Actinoplanes siamensis</name>
    <dbReference type="NCBI Taxonomy" id="1223317"/>
    <lineage>
        <taxon>Bacteria</taxon>
        <taxon>Bacillati</taxon>
        <taxon>Actinomycetota</taxon>
        <taxon>Actinomycetes</taxon>
        <taxon>Micromonosporales</taxon>
        <taxon>Micromonosporaceae</taxon>
        <taxon>Actinoplanes</taxon>
    </lineage>
</organism>
<evidence type="ECO:0000313" key="9">
    <source>
        <dbReference type="Proteomes" id="UP000629619"/>
    </source>
</evidence>
<keyword evidence="4" id="KW-0238">DNA-binding</keyword>
<dbReference type="PANTHER" id="PTHR43133">
    <property type="entry name" value="RNA POLYMERASE ECF-TYPE SIGMA FACTO"/>
    <property type="match status" value="1"/>
</dbReference>
<dbReference type="SUPFAM" id="SSF88946">
    <property type="entry name" value="Sigma2 domain of RNA polymerase sigma factors"/>
    <property type="match status" value="1"/>
</dbReference>
<dbReference type="GO" id="GO:0006352">
    <property type="term" value="P:DNA-templated transcription initiation"/>
    <property type="evidence" value="ECO:0007669"/>
    <property type="project" value="InterPro"/>
</dbReference>
<dbReference type="InterPro" id="IPR013324">
    <property type="entry name" value="RNA_pol_sigma_r3/r4-like"/>
</dbReference>
<evidence type="ECO:0000256" key="5">
    <source>
        <dbReference type="ARBA" id="ARBA00023163"/>
    </source>
</evidence>
<dbReference type="GO" id="GO:0016987">
    <property type="term" value="F:sigma factor activity"/>
    <property type="evidence" value="ECO:0007669"/>
    <property type="project" value="UniProtKB-KW"/>
</dbReference>
<name>A0A919TKP3_9ACTN</name>
<reference evidence="8" key="1">
    <citation type="submission" date="2021-01" db="EMBL/GenBank/DDBJ databases">
        <title>Whole genome shotgun sequence of Actinoplanes siamensis NBRC 109076.</title>
        <authorList>
            <person name="Komaki H."/>
            <person name="Tamura T."/>
        </authorList>
    </citation>
    <scope>NUCLEOTIDE SEQUENCE</scope>
    <source>
        <strain evidence="8">NBRC 109076</strain>
    </source>
</reference>
<comment type="similarity">
    <text evidence="1">Belongs to the sigma-70 factor family. ECF subfamily.</text>
</comment>
<dbReference type="Gene3D" id="1.10.10.10">
    <property type="entry name" value="Winged helix-like DNA-binding domain superfamily/Winged helix DNA-binding domain"/>
    <property type="match status" value="1"/>
</dbReference>
<evidence type="ECO:0000256" key="2">
    <source>
        <dbReference type="ARBA" id="ARBA00023015"/>
    </source>
</evidence>
<feature type="domain" description="RNA polymerase sigma factor 70 region 4 type 2" evidence="7">
    <location>
        <begin position="121"/>
        <end position="172"/>
    </location>
</feature>
<keyword evidence="3" id="KW-0731">Sigma factor</keyword>
<dbReference type="InterPro" id="IPR013325">
    <property type="entry name" value="RNA_pol_sigma_r2"/>
</dbReference>
<accession>A0A919TKP3</accession>
<feature type="region of interest" description="Disordered" evidence="6">
    <location>
        <begin position="176"/>
        <end position="200"/>
    </location>
</feature>
<evidence type="ECO:0000313" key="8">
    <source>
        <dbReference type="EMBL" id="GIF05528.1"/>
    </source>
</evidence>
<evidence type="ECO:0000256" key="6">
    <source>
        <dbReference type="SAM" id="MobiDB-lite"/>
    </source>
</evidence>
<dbReference type="InterPro" id="IPR013249">
    <property type="entry name" value="RNA_pol_sigma70_r4_t2"/>
</dbReference>
<proteinExistence type="inferred from homology"/>
<dbReference type="SUPFAM" id="SSF88659">
    <property type="entry name" value="Sigma3 and sigma4 domains of RNA polymerase sigma factors"/>
    <property type="match status" value="1"/>
</dbReference>
<dbReference type="PANTHER" id="PTHR43133:SF8">
    <property type="entry name" value="RNA POLYMERASE SIGMA FACTOR HI_1459-RELATED"/>
    <property type="match status" value="1"/>
</dbReference>